<keyword evidence="2" id="KW-1185">Reference proteome</keyword>
<comment type="caution">
    <text evidence="1">The sequence shown here is derived from an EMBL/GenBank/DDBJ whole genome shotgun (WGS) entry which is preliminary data.</text>
</comment>
<gene>
    <name evidence="1" type="ORF">CCAP1982_LOCUS19641</name>
</gene>
<sequence>MHNEFMQPATMGLSVQTGRMRLLCAGVCKLGGAVRRVGVQSLTYPPTTFEHSL</sequence>
<evidence type="ECO:0000313" key="1">
    <source>
        <dbReference type="EMBL" id="CAD7011553.1"/>
    </source>
</evidence>
<dbReference type="EMBL" id="CAJHJT010000056">
    <property type="protein sequence ID" value="CAD7011553.1"/>
    <property type="molecule type" value="Genomic_DNA"/>
</dbReference>
<dbReference type="Proteomes" id="UP000606786">
    <property type="component" value="Unassembled WGS sequence"/>
</dbReference>
<evidence type="ECO:0000313" key="2">
    <source>
        <dbReference type="Proteomes" id="UP000606786"/>
    </source>
</evidence>
<accession>A0A811VBD8</accession>
<proteinExistence type="predicted"/>
<feature type="non-terminal residue" evidence="1">
    <location>
        <position position="53"/>
    </location>
</feature>
<name>A0A811VBD8_CERCA</name>
<protein>
    <submittedName>
        <fullName evidence="1">(Mediterranean fruit fly) hypothetical protein</fullName>
    </submittedName>
</protein>
<reference evidence="1" key="1">
    <citation type="submission" date="2020-11" db="EMBL/GenBank/DDBJ databases">
        <authorList>
            <person name="Whitehead M."/>
        </authorList>
    </citation>
    <scope>NUCLEOTIDE SEQUENCE</scope>
    <source>
        <strain evidence="1">EGII</strain>
    </source>
</reference>
<organism evidence="1 2">
    <name type="scientific">Ceratitis capitata</name>
    <name type="common">Mediterranean fruit fly</name>
    <name type="synonym">Tephritis capitata</name>
    <dbReference type="NCBI Taxonomy" id="7213"/>
    <lineage>
        <taxon>Eukaryota</taxon>
        <taxon>Metazoa</taxon>
        <taxon>Ecdysozoa</taxon>
        <taxon>Arthropoda</taxon>
        <taxon>Hexapoda</taxon>
        <taxon>Insecta</taxon>
        <taxon>Pterygota</taxon>
        <taxon>Neoptera</taxon>
        <taxon>Endopterygota</taxon>
        <taxon>Diptera</taxon>
        <taxon>Brachycera</taxon>
        <taxon>Muscomorpha</taxon>
        <taxon>Tephritoidea</taxon>
        <taxon>Tephritidae</taxon>
        <taxon>Ceratitis</taxon>
        <taxon>Ceratitis</taxon>
    </lineage>
</organism>
<dbReference type="AlphaFoldDB" id="A0A811VBD8"/>